<feature type="non-terminal residue" evidence="1">
    <location>
        <position position="151"/>
    </location>
</feature>
<organism evidence="1">
    <name type="scientific">Tanacetum cinerariifolium</name>
    <name type="common">Dalmatian daisy</name>
    <name type="synonym">Chrysanthemum cinerariifolium</name>
    <dbReference type="NCBI Taxonomy" id="118510"/>
    <lineage>
        <taxon>Eukaryota</taxon>
        <taxon>Viridiplantae</taxon>
        <taxon>Streptophyta</taxon>
        <taxon>Embryophyta</taxon>
        <taxon>Tracheophyta</taxon>
        <taxon>Spermatophyta</taxon>
        <taxon>Magnoliopsida</taxon>
        <taxon>eudicotyledons</taxon>
        <taxon>Gunneridae</taxon>
        <taxon>Pentapetalae</taxon>
        <taxon>asterids</taxon>
        <taxon>campanulids</taxon>
        <taxon>Asterales</taxon>
        <taxon>Asteraceae</taxon>
        <taxon>Asteroideae</taxon>
        <taxon>Anthemideae</taxon>
        <taxon>Anthemidinae</taxon>
        <taxon>Tanacetum</taxon>
    </lineage>
</organism>
<accession>A0A699W589</accession>
<evidence type="ECO:0000313" key="1">
    <source>
        <dbReference type="EMBL" id="GFD41913.1"/>
    </source>
</evidence>
<dbReference type="AlphaFoldDB" id="A0A699W589"/>
<reference evidence="1" key="1">
    <citation type="journal article" date="2019" name="Sci. Rep.">
        <title>Draft genome of Tanacetum cinerariifolium, the natural source of mosquito coil.</title>
        <authorList>
            <person name="Yamashiro T."/>
            <person name="Shiraishi A."/>
            <person name="Satake H."/>
            <person name="Nakayama K."/>
        </authorList>
    </citation>
    <scope>NUCLEOTIDE SEQUENCE</scope>
</reference>
<dbReference type="EMBL" id="BKCJ011562026">
    <property type="protein sequence ID" value="GFD41913.1"/>
    <property type="molecule type" value="Genomic_DNA"/>
</dbReference>
<name>A0A699W589_TANCI</name>
<gene>
    <name evidence="1" type="ORF">Tci_913882</name>
</gene>
<dbReference type="PANTHER" id="PTHR33116">
    <property type="entry name" value="REVERSE TRANSCRIPTASE ZINC-BINDING DOMAIN-CONTAINING PROTEIN-RELATED-RELATED"/>
    <property type="match status" value="1"/>
</dbReference>
<keyword evidence="1" id="KW-0808">Transferase</keyword>
<dbReference type="PANTHER" id="PTHR33116:SF79">
    <property type="entry name" value="REVERSE TRANSCRIPTASE DOMAIN, ZINC FINGER, CCHC-TYPE-RELATED"/>
    <property type="match status" value="1"/>
</dbReference>
<dbReference type="GO" id="GO:0003964">
    <property type="term" value="F:RNA-directed DNA polymerase activity"/>
    <property type="evidence" value="ECO:0007669"/>
    <property type="project" value="UniProtKB-KW"/>
</dbReference>
<keyword evidence="1" id="KW-0548">Nucleotidyltransferase</keyword>
<proteinExistence type="predicted"/>
<protein>
    <submittedName>
        <fullName evidence="1">RNA-directed DNA polymerase, eukaryota, reverse transcriptase zinc-binding domain protein</fullName>
    </submittedName>
</protein>
<comment type="caution">
    <text evidence="1">The sequence shown here is derived from an EMBL/GenBank/DDBJ whole genome shotgun (WGS) entry which is preliminary data.</text>
</comment>
<keyword evidence="1" id="KW-0695">RNA-directed DNA polymerase</keyword>
<sequence>MSGLAINIKKSHLLSVGVPSHFVNEAVDLLGCSVMKTPFKYLGITVGGSTSLVKTLDETINKLKLRLSNWKLKTLSIRGRFTLIKYVLGSTPIYNMSLYKVPKTVLNAVESIRRSLFNGIQDVDKKISWIKWAKVLASKDHGGLGVSSFYA</sequence>